<dbReference type="InterPro" id="IPR032675">
    <property type="entry name" value="LRR_dom_sf"/>
</dbReference>
<sequence length="368" mass="40480">MSTDSVQIVDPTYSSCYFKSPIPPFTPSSPSQLIMSISHLPVELLNLVCSNLSPPDLAALSSTSSLFYPIAQRILYRNLDLSSSQHNLSVIVTLSKKPSVAHFVRTLSVTVDSALPPFRPFYRALANALSAMSELTTLHLSLGDTNPSWVLASSTRHITYPRLHSLTSSFPFDAHVTNFLERTPALERLELDTAPVSGTAPLPHLSHTAIPRLVHFMGSCQAVKVIVPGRPLESIHIHDGDLTEDEVACLAQSTGHIAVLGAITSALLVPFLQSLARHLPYLAYLRLMAPFHVSSKQSDDTFYEQVATTLTSMPQLLDFELSGMHWASSCQVNGASQKRVWQAVPMSTVPDHHIEDNWDFTSDYAYVY</sequence>
<reference evidence="2" key="1">
    <citation type="submission" date="2022-01" db="EMBL/GenBank/DDBJ databases">
        <title>Comparative genomics reveals a dynamic genome evolution in the ectomycorrhizal milk-cap (Lactarius) mushrooms.</title>
        <authorList>
            <consortium name="DOE Joint Genome Institute"/>
            <person name="Lebreton A."/>
            <person name="Tang N."/>
            <person name="Kuo A."/>
            <person name="LaButti K."/>
            <person name="Drula E."/>
            <person name="Barry K."/>
            <person name="Clum A."/>
            <person name="Lipzen A."/>
            <person name="Mousain D."/>
            <person name="Ng V."/>
            <person name="Wang R."/>
            <person name="Wang X."/>
            <person name="Dai Y."/>
            <person name="Henrissat B."/>
            <person name="Grigoriev I.V."/>
            <person name="Guerin-Laguette A."/>
            <person name="Yu F."/>
            <person name="Martin F.M."/>
        </authorList>
    </citation>
    <scope>NUCLEOTIDE SEQUENCE</scope>
    <source>
        <strain evidence="2">QP</strain>
    </source>
</reference>
<organism evidence="2 3">
    <name type="scientific">Lactarius akahatsu</name>
    <dbReference type="NCBI Taxonomy" id="416441"/>
    <lineage>
        <taxon>Eukaryota</taxon>
        <taxon>Fungi</taxon>
        <taxon>Dikarya</taxon>
        <taxon>Basidiomycota</taxon>
        <taxon>Agaricomycotina</taxon>
        <taxon>Agaricomycetes</taxon>
        <taxon>Russulales</taxon>
        <taxon>Russulaceae</taxon>
        <taxon>Lactarius</taxon>
    </lineage>
</organism>
<dbReference type="AlphaFoldDB" id="A0AAD4LTU4"/>
<comment type="caution">
    <text evidence="2">The sequence shown here is derived from an EMBL/GenBank/DDBJ whole genome shotgun (WGS) entry which is preliminary data.</text>
</comment>
<dbReference type="PROSITE" id="PS50181">
    <property type="entry name" value="FBOX"/>
    <property type="match status" value="1"/>
</dbReference>
<feature type="domain" description="F-box" evidence="1">
    <location>
        <begin position="34"/>
        <end position="79"/>
    </location>
</feature>
<dbReference type="InterPro" id="IPR001810">
    <property type="entry name" value="F-box_dom"/>
</dbReference>
<dbReference type="CDD" id="cd09917">
    <property type="entry name" value="F-box_SF"/>
    <property type="match status" value="1"/>
</dbReference>
<keyword evidence="3" id="KW-1185">Reference proteome</keyword>
<dbReference type="Pfam" id="PF12937">
    <property type="entry name" value="F-box-like"/>
    <property type="match status" value="1"/>
</dbReference>
<name>A0AAD4LTU4_9AGAM</name>
<dbReference type="EMBL" id="JAKELL010000004">
    <property type="protein sequence ID" value="KAH8999378.1"/>
    <property type="molecule type" value="Genomic_DNA"/>
</dbReference>
<dbReference type="Gene3D" id="3.80.10.10">
    <property type="entry name" value="Ribonuclease Inhibitor"/>
    <property type="match status" value="1"/>
</dbReference>
<dbReference type="SMART" id="SM00256">
    <property type="entry name" value="FBOX"/>
    <property type="match status" value="1"/>
</dbReference>
<dbReference type="Proteomes" id="UP001201163">
    <property type="component" value="Unassembled WGS sequence"/>
</dbReference>
<accession>A0AAD4LTU4</accession>
<evidence type="ECO:0000313" key="3">
    <source>
        <dbReference type="Proteomes" id="UP001201163"/>
    </source>
</evidence>
<gene>
    <name evidence="2" type="ORF">EDB92DRAFT_1833851</name>
</gene>
<dbReference type="SUPFAM" id="SSF81383">
    <property type="entry name" value="F-box domain"/>
    <property type="match status" value="1"/>
</dbReference>
<dbReference type="SUPFAM" id="SSF52047">
    <property type="entry name" value="RNI-like"/>
    <property type="match status" value="1"/>
</dbReference>
<protein>
    <recommendedName>
        <fullName evidence="1">F-box domain-containing protein</fullName>
    </recommendedName>
</protein>
<evidence type="ECO:0000259" key="1">
    <source>
        <dbReference type="PROSITE" id="PS50181"/>
    </source>
</evidence>
<dbReference type="InterPro" id="IPR036047">
    <property type="entry name" value="F-box-like_dom_sf"/>
</dbReference>
<evidence type="ECO:0000313" key="2">
    <source>
        <dbReference type="EMBL" id="KAH8999378.1"/>
    </source>
</evidence>
<proteinExistence type="predicted"/>